<sequence length="174" mass="18742">MDSFDFWRFSLWLYRQDGVAPACLHLQEGHGVDVNILLFSLWLGHCGKTADAATLAALSTEASDWHVAVVLPLRAVRRHLKTVDQPDIPEASTSYRDRIKADEIHAEQIEQRLLFAAAQRRFGPGLCVADGGDGHADAALANALAYLDLLGAHPSAEEAALIAQLAGRVPPAGA</sequence>
<dbReference type="AlphaFoldDB" id="A0A8J7WFX8"/>
<keyword evidence="2" id="KW-1185">Reference proteome</keyword>
<comment type="caution">
    <text evidence="1">The sequence shown here is derived from an EMBL/GenBank/DDBJ whole genome shotgun (WGS) entry which is preliminary data.</text>
</comment>
<dbReference type="RefSeq" id="WP_212536285.1">
    <property type="nucleotide sequence ID" value="NZ_JAGTUU010000003.1"/>
</dbReference>
<dbReference type="EMBL" id="JAGTUU010000003">
    <property type="protein sequence ID" value="MBS0124333.1"/>
    <property type="molecule type" value="Genomic_DNA"/>
</dbReference>
<reference evidence="1" key="1">
    <citation type="submission" date="2021-04" db="EMBL/GenBank/DDBJ databases">
        <authorList>
            <person name="Yoon J."/>
        </authorList>
    </citation>
    <scope>NUCLEOTIDE SEQUENCE</scope>
    <source>
        <strain evidence="1">KMU-90</strain>
    </source>
</reference>
<proteinExistence type="predicted"/>
<dbReference type="Proteomes" id="UP000681356">
    <property type="component" value="Unassembled WGS sequence"/>
</dbReference>
<organism evidence="1 2">
    <name type="scientific">Thetidibacter halocola</name>
    <dbReference type="NCBI Taxonomy" id="2827239"/>
    <lineage>
        <taxon>Bacteria</taxon>
        <taxon>Pseudomonadati</taxon>
        <taxon>Pseudomonadota</taxon>
        <taxon>Alphaproteobacteria</taxon>
        <taxon>Rhodobacterales</taxon>
        <taxon>Roseobacteraceae</taxon>
        <taxon>Thetidibacter</taxon>
    </lineage>
</organism>
<gene>
    <name evidence="1" type="ORF">KB874_09305</name>
</gene>
<dbReference type="InterPro" id="IPR012659">
    <property type="entry name" value="CHP02444"/>
</dbReference>
<dbReference type="Pfam" id="PF09523">
    <property type="entry name" value="DUF2390"/>
    <property type="match status" value="1"/>
</dbReference>
<protein>
    <submittedName>
        <fullName evidence="1">TIGR02444 family protein</fullName>
    </submittedName>
</protein>
<name>A0A8J7WFX8_9RHOB</name>
<evidence type="ECO:0000313" key="2">
    <source>
        <dbReference type="Proteomes" id="UP000681356"/>
    </source>
</evidence>
<dbReference type="NCBIfam" id="TIGR02444">
    <property type="entry name" value="TIGR02444 family protein"/>
    <property type="match status" value="1"/>
</dbReference>
<accession>A0A8J7WFX8</accession>
<evidence type="ECO:0000313" key="1">
    <source>
        <dbReference type="EMBL" id="MBS0124333.1"/>
    </source>
</evidence>